<dbReference type="EMBL" id="JAQSJE010000004">
    <property type="protein sequence ID" value="MDD0823883.1"/>
    <property type="molecule type" value="Genomic_DNA"/>
</dbReference>
<dbReference type="Proteomes" id="UP001221909">
    <property type="component" value="Unassembled WGS sequence"/>
</dbReference>
<gene>
    <name evidence="1" type="ORF">PTQ27_05300</name>
</gene>
<protein>
    <submittedName>
        <fullName evidence="1">Uncharacterized protein</fullName>
    </submittedName>
</protein>
<dbReference type="RefSeq" id="WP_273747742.1">
    <property type="nucleotide sequence ID" value="NZ_JAQSJE010000004.1"/>
</dbReference>
<comment type="caution">
    <text evidence="1">The sequence shown here is derived from an EMBL/GenBank/DDBJ whole genome shotgun (WGS) entry which is preliminary data.</text>
</comment>
<organism evidence="1 2">
    <name type="scientific">Mannheimia cairinae</name>
    <dbReference type="NCBI Taxonomy" id="3025936"/>
    <lineage>
        <taxon>Bacteria</taxon>
        <taxon>Pseudomonadati</taxon>
        <taxon>Pseudomonadota</taxon>
        <taxon>Gammaproteobacteria</taxon>
        <taxon>Pasteurellales</taxon>
        <taxon>Pasteurellaceae</taxon>
        <taxon>Mannheimia</taxon>
    </lineage>
</organism>
<accession>A0ABT5MSS1</accession>
<evidence type="ECO:0000313" key="1">
    <source>
        <dbReference type="EMBL" id="MDD0823883.1"/>
    </source>
</evidence>
<sequence>MKTLKPNFKTYPQTNRLFALNKIAIERCKTDYPDCYHFKKALAEECKELAERLKMGLVLINELKASNTTQKSNQNSDFKAFRNGARYLIKQLEETTLHVANVENGDYEPTPYTPIKNNA</sequence>
<proteinExistence type="predicted"/>
<name>A0ABT5MSS1_9PAST</name>
<keyword evidence="2" id="KW-1185">Reference proteome</keyword>
<reference evidence="1 2" key="1">
    <citation type="submission" date="2023-02" db="EMBL/GenBank/DDBJ databases">
        <title>Mannheimia cairiniae sp. nov., a novel species of Mannheimia obtained from moscovy ducks (Cairina moschata) and reclassification of Mannheimia ovis as heterotypic synonym of Mannheimia pernigra.</title>
        <authorList>
            <person name="Christensen H."/>
        </authorList>
    </citation>
    <scope>NUCLEOTIDE SEQUENCE [LARGE SCALE GENOMIC DNA]</scope>
    <source>
        <strain evidence="1 2">AT1</strain>
    </source>
</reference>
<evidence type="ECO:0000313" key="2">
    <source>
        <dbReference type="Proteomes" id="UP001221909"/>
    </source>
</evidence>